<feature type="region of interest" description="Disordered" evidence="1">
    <location>
        <begin position="93"/>
        <end position="123"/>
    </location>
</feature>
<gene>
    <name evidence="2" type="ORF">AA0535_0406</name>
</gene>
<dbReference type="Proteomes" id="UP001062776">
    <property type="component" value="Unassembled WGS sequence"/>
</dbReference>
<accession>A0ABQ0PXK1</accession>
<sequence>MALRDIIARHVDGWIVKRDFDASPRRIEATDIDDLSAAIASCGLGARTEAEDRLSESLEGWVVQRARGERPSALNDADFATLLDLVSTAPGDGDIVGPEARHAVDPDVSGRTEGYDSHSGQAEEHDAMLERESANGMVPAVDTPAKVSRHAAPRRLPEYNLMQGLELARFHIEQGV</sequence>
<name>A0ABQ0PXK1_9PROT</name>
<dbReference type="RefSeq" id="WP_264814239.1">
    <property type="nucleotide sequence ID" value="NZ_BAPV01000003.1"/>
</dbReference>
<proteinExistence type="predicted"/>
<protein>
    <submittedName>
        <fullName evidence="2">Uncharacterized protein</fullName>
    </submittedName>
</protein>
<organism evidence="2 3">
    <name type="scientific">Asaia krungthepensis NRIC 0535</name>
    <dbReference type="NCBI Taxonomy" id="1307925"/>
    <lineage>
        <taxon>Bacteria</taxon>
        <taxon>Pseudomonadati</taxon>
        <taxon>Pseudomonadota</taxon>
        <taxon>Alphaproteobacteria</taxon>
        <taxon>Acetobacterales</taxon>
        <taxon>Acetobacteraceae</taxon>
        <taxon>Asaia</taxon>
    </lineage>
</organism>
<feature type="compositionally biased region" description="Basic and acidic residues" evidence="1">
    <location>
        <begin position="99"/>
        <end position="123"/>
    </location>
</feature>
<reference evidence="2" key="1">
    <citation type="submission" date="2013-04" db="EMBL/GenBank/DDBJ databases">
        <title>The genome sequencing project of 58 acetic acid bacteria.</title>
        <authorList>
            <person name="Okamoto-Kainuma A."/>
            <person name="Ishikawa M."/>
            <person name="Umino S."/>
            <person name="Koizumi Y."/>
            <person name="Shiwa Y."/>
            <person name="Yoshikawa H."/>
            <person name="Matsutani M."/>
            <person name="Matsushita K."/>
        </authorList>
    </citation>
    <scope>NUCLEOTIDE SEQUENCE</scope>
    <source>
        <strain evidence="2">NRIC 0535</strain>
    </source>
</reference>
<dbReference type="EMBL" id="BAPV01000003">
    <property type="protein sequence ID" value="GBQ84061.1"/>
    <property type="molecule type" value="Genomic_DNA"/>
</dbReference>
<evidence type="ECO:0000313" key="2">
    <source>
        <dbReference type="EMBL" id="GBQ84061.1"/>
    </source>
</evidence>
<evidence type="ECO:0000256" key="1">
    <source>
        <dbReference type="SAM" id="MobiDB-lite"/>
    </source>
</evidence>
<comment type="caution">
    <text evidence="2">The sequence shown here is derived from an EMBL/GenBank/DDBJ whole genome shotgun (WGS) entry which is preliminary data.</text>
</comment>
<evidence type="ECO:0000313" key="3">
    <source>
        <dbReference type="Proteomes" id="UP001062776"/>
    </source>
</evidence>
<keyword evidence="3" id="KW-1185">Reference proteome</keyword>